<dbReference type="Pfam" id="PF20373">
    <property type="entry name" value="DUF6668"/>
    <property type="match status" value="1"/>
</dbReference>
<reference evidence="3" key="1">
    <citation type="journal article" date="2019" name="Int. J. Syst. Evol. Microbiol.">
        <title>The Global Catalogue of Microorganisms (GCM) 10K type strain sequencing project: providing services to taxonomists for standard genome sequencing and annotation.</title>
        <authorList>
            <consortium name="The Broad Institute Genomics Platform"/>
            <consortium name="The Broad Institute Genome Sequencing Center for Infectious Disease"/>
            <person name="Wu L."/>
            <person name="Ma J."/>
        </authorList>
    </citation>
    <scope>NUCLEOTIDE SEQUENCE [LARGE SCALE GENOMIC DNA]</scope>
    <source>
        <strain evidence="3">JCM 16548</strain>
    </source>
</reference>
<dbReference type="InterPro" id="IPR046609">
    <property type="entry name" value="DUF6668"/>
</dbReference>
<accession>A0ABP7DM11</accession>
<evidence type="ECO:0000313" key="3">
    <source>
        <dbReference type="Proteomes" id="UP001500051"/>
    </source>
</evidence>
<evidence type="ECO:0000256" key="1">
    <source>
        <dbReference type="SAM" id="MobiDB-lite"/>
    </source>
</evidence>
<name>A0ABP7DM11_9ACTN</name>
<evidence type="ECO:0000313" key="2">
    <source>
        <dbReference type="EMBL" id="GAA3707234.1"/>
    </source>
</evidence>
<organism evidence="2 3">
    <name type="scientific">Microlunatus aurantiacus</name>
    <dbReference type="NCBI Taxonomy" id="446786"/>
    <lineage>
        <taxon>Bacteria</taxon>
        <taxon>Bacillati</taxon>
        <taxon>Actinomycetota</taxon>
        <taxon>Actinomycetes</taxon>
        <taxon>Propionibacteriales</taxon>
        <taxon>Propionibacteriaceae</taxon>
        <taxon>Microlunatus</taxon>
    </lineage>
</organism>
<keyword evidence="3" id="KW-1185">Reference proteome</keyword>
<gene>
    <name evidence="2" type="ORF">GCM10022204_26410</name>
</gene>
<dbReference type="EMBL" id="BAAAYX010000011">
    <property type="protein sequence ID" value="GAA3707234.1"/>
    <property type="molecule type" value="Genomic_DNA"/>
</dbReference>
<comment type="caution">
    <text evidence="2">The sequence shown here is derived from an EMBL/GenBank/DDBJ whole genome shotgun (WGS) entry which is preliminary data.</text>
</comment>
<sequence>MTNGVTNPWLPSGGVQEPAQAPIASVPRATGPERPQLSVPAPDKVDQLPTRRVHESTGLWIVGAHGGAGESTLAALVDAWKPAGRAWPTLEPAEAVTAIVVARTNVRGLTAAKAAAKQWASGLVPEVQLLGLVLVADAPGRLPRPLRDLSRVVGGGYPRAWQLPWVESWRLGDPVSLDTAPREVRRLVDDLNILLPNGASPGATN</sequence>
<dbReference type="Proteomes" id="UP001500051">
    <property type="component" value="Unassembled WGS sequence"/>
</dbReference>
<proteinExistence type="predicted"/>
<feature type="region of interest" description="Disordered" evidence="1">
    <location>
        <begin position="1"/>
        <end position="50"/>
    </location>
</feature>
<protein>
    <submittedName>
        <fullName evidence="2">Uncharacterized protein</fullName>
    </submittedName>
</protein>